<evidence type="ECO:0000256" key="5">
    <source>
        <dbReference type="ARBA" id="ARBA00023002"/>
    </source>
</evidence>
<dbReference type="GO" id="GO:0008720">
    <property type="term" value="F:D-lactate dehydrogenase (NAD+) activity"/>
    <property type="evidence" value="ECO:0007669"/>
    <property type="project" value="TreeGrafter"/>
</dbReference>
<keyword evidence="4" id="KW-0274">FAD</keyword>
<dbReference type="GO" id="GO:0051536">
    <property type="term" value="F:iron-sulfur cluster binding"/>
    <property type="evidence" value="ECO:0007669"/>
    <property type="project" value="UniProtKB-KW"/>
</dbReference>
<dbReference type="Pfam" id="PF02913">
    <property type="entry name" value="FAD-oxidase_C"/>
    <property type="match status" value="1"/>
</dbReference>
<evidence type="ECO:0000256" key="6">
    <source>
        <dbReference type="ARBA" id="ARBA00023004"/>
    </source>
</evidence>
<reference evidence="10" key="1">
    <citation type="submission" date="2023-03" db="EMBL/GenBank/DDBJ databases">
        <title>Amycolatopsis taiwanensis NBRC 103393.</title>
        <authorList>
            <person name="Ichikawa N."/>
            <person name="Sato H."/>
            <person name="Tonouchi N."/>
        </authorList>
    </citation>
    <scope>NUCLEOTIDE SEQUENCE</scope>
    <source>
        <strain evidence="10">NBRC 103393</strain>
    </source>
</reference>
<dbReference type="Pfam" id="PF01565">
    <property type="entry name" value="FAD_binding_4"/>
    <property type="match status" value="1"/>
</dbReference>
<comment type="caution">
    <text evidence="10">The sequence shown here is derived from an EMBL/GenBank/DDBJ whole genome shotgun (WGS) entry which is preliminary data.</text>
</comment>
<evidence type="ECO:0000259" key="9">
    <source>
        <dbReference type="PROSITE" id="PS51387"/>
    </source>
</evidence>
<dbReference type="InterPro" id="IPR016164">
    <property type="entry name" value="FAD-linked_Oxase-like_C"/>
</dbReference>
<dbReference type="InterPro" id="IPR004113">
    <property type="entry name" value="FAD-bd_oxidored_4_C"/>
</dbReference>
<organism evidence="10 11">
    <name type="scientific">Amycolatopsis taiwanensis</name>
    <dbReference type="NCBI Taxonomy" id="342230"/>
    <lineage>
        <taxon>Bacteria</taxon>
        <taxon>Bacillati</taxon>
        <taxon>Actinomycetota</taxon>
        <taxon>Actinomycetes</taxon>
        <taxon>Pseudonocardiales</taxon>
        <taxon>Pseudonocardiaceae</taxon>
        <taxon>Amycolatopsis</taxon>
    </lineage>
</organism>
<keyword evidence="7" id="KW-0411">Iron-sulfur</keyword>
<feature type="domain" description="4Fe-4S ferredoxin-type" evidence="8">
    <location>
        <begin position="606"/>
        <end position="637"/>
    </location>
</feature>
<proteinExistence type="predicted"/>
<dbReference type="PROSITE" id="PS00198">
    <property type="entry name" value="4FE4S_FER_1"/>
    <property type="match status" value="1"/>
</dbReference>
<feature type="domain" description="FAD-binding PCMH-type" evidence="9">
    <location>
        <begin position="40"/>
        <end position="268"/>
    </location>
</feature>
<dbReference type="SUPFAM" id="SSF55103">
    <property type="entry name" value="FAD-linked oxidases, C-terminal domain"/>
    <property type="match status" value="1"/>
</dbReference>
<dbReference type="Proteomes" id="UP001165136">
    <property type="component" value="Unassembled WGS sequence"/>
</dbReference>
<dbReference type="InterPro" id="IPR017900">
    <property type="entry name" value="4Fe4S_Fe_S_CS"/>
</dbReference>
<dbReference type="Gene3D" id="3.30.70.2740">
    <property type="match status" value="1"/>
</dbReference>
<name>A0A9W6QYI1_9PSEU</name>
<evidence type="ECO:0000256" key="1">
    <source>
        <dbReference type="ARBA" id="ARBA00001974"/>
    </source>
</evidence>
<dbReference type="Gene3D" id="3.30.465.10">
    <property type="match status" value="1"/>
</dbReference>
<dbReference type="Gene3D" id="3.30.43.10">
    <property type="entry name" value="Uridine Diphospho-n-acetylenolpyruvylglucosamine Reductase, domain 2"/>
    <property type="match status" value="1"/>
</dbReference>
<dbReference type="EMBL" id="BSTI01000006">
    <property type="protein sequence ID" value="GLY66356.1"/>
    <property type="molecule type" value="Genomic_DNA"/>
</dbReference>
<dbReference type="GO" id="GO:1903457">
    <property type="term" value="P:lactate catabolic process"/>
    <property type="evidence" value="ECO:0007669"/>
    <property type="project" value="TreeGrafter"/>
</dbReference>
<sequence>MPSSVRPRSALQEALGAAVSCEVAGDPTTLATHSTDASNYRHVPLLVVRPESAEDVTAVLRVCAEHGAPVLPRGAATSIGGQATNEAVILDFTRHLNRVLEIDTDARTARVEPGLVLDRLREQVAAYGLTFGPDPSTHSRCTIGGMIGNNACGSHSVAWGKTVDNVRALEIALRDGTRLEVGPTSPDELESLCAREDSVGQLYRSLRALRDEYLSDIRLGFPKLPRRVSGYNLEYLLPENGFDVAKALVGTEGTCVTILSAVVDLVPSPVSRALVVLGFGSGIDAADAVPALLDLPVLTMEGIEMGLVQALDARKPGEESKLPEGNAWLYLETGGESAAEAVENARRAAERADQVGASVLLVEDPVAQRKLWRIREEGAGLATRLADGSEAWSGWEDAAVPPERLGQYLREFDLLMDEHGRKGVVYGHFGDGCLHVRIDFPLAAPDAKQAYRAFLTDAANLVVAHGGSLSGEHGDGQARAELLPLMFPPRLMTAFAEFKAAFDPGNGMNPGRVVDPAPLDADLRTVIAPPVLPTRSRLALHADGGDLAAASRRCVGVGKCVSAVSVSGGMMCPSYRATGKEEHSTRGRARLLFEMLAGDVITDGWRSTEVRDALDLCLGCKACKSDCPVGVDMASYRTEFLSRHYDRRLRPMAHYTMGALPRWLRLGAPMAKAFNAVAASPLSRVIKRLGGIAAERDLPVLASPTFRSWFTKREAPQGSGGRTPIVLWPDTFTNYLDPQVGRDAVAVLEALGYEVHIPARNVCCGLTWHSTGQLGAARRVLRRSLDVLQPWLERGVPVVGLEPSCTALLRKDGAEVLPDDPRVRMLGESVRTFAEQIGEAGLPEVSSTEDRVITQVHCHQHADLGYDADTRLLDSVAGEVQVLREGCCGLAGNFGFERGHYQVSVEVAEHQLLPALRAARPGTVVHADGFSCRTQIRQLSEHEPAHLASLTARALGCVS</sequence>
<protein>
    <submittedName>
        <fullName evidence="10">Lactate dehydrogenase</fullName>
    </submittedName>
</protein>
<dbReference type="InterPro" id="IPR016169">
    <property type="entry name" value="FAD-bd_PCMH_sub2"/>
</dbReference>
<evidence type="ECO:0000256" key="3">
    <source>
        <dbReference type="ARBA" id="ARBA00022723"/>
    </source>
</evidence>
<keyword evidence="11" id="KW-1185">Reference proteome</keyword>
<evidence type="ECO:0000313" key="11">
    <source>
        <dbReference type="Proteomes" id="UP001165136"/>
    </source>
</evidence>
<dbReference type="SUPFAM" id="SSF56176">
    <property type="entry name" value="FAD-binding/transporter-associated domain-like"/>
    <property type="match status" value="1"/>
</dbReference>
<evidence type="ECO:0000313" key="10">
    <source>
        <dbReference type="EMBL" id="GLY66356.1"/>
    </source>
</evidence>
<dbReference type="PROSITE" id="PS51387">
    <property type="entry name" value="FAD_PCMH"/>
    <property type="match status" value="1"/>
</dbReference>
<evidence type="ECO:0000256" key="4">
    <source>
        <dbReference type="ARBA" id="ARBA00022827"/>
    </source>
</evidence>
<dbReference type="InterPro" id="IPR016167">
    <property type="entry name" value="FAD-bd_PCMH_sub1"/>
</dbReference>
<dbReference type="InterPro" id="IPR006094">
    <property type="entry name" value="Oxid_FAD_bind_N"/>
</dbReference>
<dbReference type="Pfam" id="PF02754">
    <property type="entry name" value="CCG"/>
    <property type="match status" value="1"/>
</dbReference>
<evidence type="ECO:0000256" key="2">
    <source>
        <dbReference type="ARBA" id="ARBA00022630"/>
    </source>
</evidence>
<keyword evidence="6" id="KW-0408">Iron</keyword>
<dbReference type="GO" id="GO:0046872">
    <property type="term" value="F:metal ion binding"/>
    <property type="evidence" value="ECO:0007669"/>
    <property type="project" value="UniProtKB-KW"/>
</dbReference>
<dbReference type="SUPFAM" id="SSF46548">
    <property type="entry name" value="alpha-helical ferredoxin"/>
    <property type="match status" value="1"/>
</dbReference>
<dbReference type="GO" id="GO:0004458">
    <property type="term" value="F:D-lactate dehydrogenase (cytochrome) activity"/>
    <property type="evidence" value="ECO:0007669"/>
    <property type="project" value="TreeGrafter"/>
</dbReference>
<evidence type="ECO:0000256" key="7">
    <source>
        <dbReference type="ARBA" id="ARBA00023014"/>
    </source>
</evidence>
<dbReference type="PROSITE" id="PS51379">
    <property type="entry name" value="4FE4S_FER_2"/>
    <property type="match status" value="1"/>
</dbReference>
<dbReference type="AlphaFoldDB" id="A0A9W6QYI1"/>
<comment type="cofactor">
    <cofactor evidence="1">
        <name>FAD</name>
        <dbReference type="ChEBI" id="CHEBI:57692"/>
    </cofactor>
</comment>
<dbReference type="Pfam" id="PF13183">
    <property type="entry name" value="Fer4_8"/>
    <property type="match status" value="1"/>
</dbReference>
<dbReference type="InterPro" id="IPR017896">
    <property type="entry name" value="4Fe4S_Fe-S-bd"/>
</dbReference>
<dbReference type="PANTHER" id="PTHR11748">
    <property type="entry name" value="D-LACTATE DEHYDROGENASE"/>
    <property type="match status" value="1"/>
</dbReference>
<dbReference type="InterPro" id="IPR004017">
    <property type="entry name" value="Cys_rich_dom"/>
</dbReference>
<dbReference type="GO" id="GO:0071949">
    <property type="term" value="F:FAD binding"/>
    <property type="evidence" value="ECO:0007669"/>
    <property type="project" value="InterPro"/>
</dbReference>
<dbReference type="PANTHER" id="PTHR11748:SF119">
    <property type="entry name" value="D-2-HYDROXYGLUTARATE DEHYDROGENASE"/>
    <property type="match status" value="1"/>
</dbReference>
<accession>A0A9W6QYI1</accession>
<keyword evidence="5" id="KW-0560">Oxidoreductase</keyword>
<keyword evidence="3" id="KW-0479">Metal-binding</keyword>
<dbReference type="RefSeq" id="WP_285487195.1">
    <property type="nucleotide sequence ID" value="NZ_BSTI01000006.1"/>
</dbReference>
<dbReference type="InterPro" id="IPR016166">
    <property type="entry name" value="FAD-bd_PCMH"/>
</dbReference>
<keyword evidence="2" id="KW-0285">Flavoprotein</keyword>
<gene>
    <name evidence="10" type="ORF">Atai01_29750</name>
</gene>
<dbReference type="InterPro" id="IPR036318">
    <property type="entry name" value="FAD-bd_PCMH-like_sf"/>
</dbReference>
<evidence type="ECO:0000259" key="8">
    <source>
        <dbReference type="PROSITE" id="PS51379"/>
    </source>
</evidence>